<name>A0A0F9PAD3_9ZZZZ</name>
<proteinExistence type="predicted"/>
<reference evidence="1" key="1">
    <citation type="journal article" date="2015" name="Nature">
        <title>Complex archaea that bridge the gap between prokaryotes and eukaryotes.</title>
        <authorList>
            <person name="Spang A."/>
            <person name="Saw J.H."/>
            <person name="Jorgensen S.L."/>
            <person name="Zaremba-Niedzwiedzka K."/>
            <person name="Martijn J."/>
            <person name="Lind A.E."/>
            <person name="van Eijk R."/>
            <person name="Schleper C."/>
            <person name="Guy L."/>
            <person name="Ettema T.J."/>
        </authorList>
    </citation>
    <scope>NUCLEOTIDE SEQUENCE</scope>
</reference>
<sequence>MGLEVEFLGNKSLLDLARLQIDLAEKLKLKFDVLTYNSIHPILKDQILAEQVEIL</sequence>
<accession>A0A0F9PAD3</accession>
<gene>
    <name evidence="1" type="ORF">LCGC14_0924990</name>
</gene>
<organism evidence="1">
    <name type="scientific">marine sediment metagenome</name>
    <dbReference type="NCBI Taxonomy" id="412755"/>
    <lineage>
        <taxon>unclassified sequences</taxon>
        <taxon>metagenomes</taxon>
        <taxon>ecological metagenomes</taxon>
    </lineage>
</organism>
<dbReference type="InterPro" id="IPR043519">
    <property type="entry name" value="NT_sf"/>
</dbReference>
<protein>
    <submittedName>
        <fullName evidence="1">Uncharacterized protein</fullName>
    </submittedName>
</protein>
<dbReference type="EMBL" id="LAZR01003145">
    <property type="protein sequence ID" value="KKN21472.1"/>
    <property type="molecule type" value="Genomic_DNA"/>
</dbReference>
<comment type="caution">
    <text evidence="1">The sequence shown here is derived from an EMBL/GenBank/DDBJ whole genome shotgun (WGS) entry which is preliminary data.</text>
</comment>
<dbReference type="AlphaFoldDB" id="A0A0F9PAD3"/>
<dbReference type="Gene3D" id="3.30.460.10">
    <property type="entry name" value="Beta Polymerase, domain 2"/>
    <property type="match status" value="1"/>
</dbReference>
<evidence type="ECO:0000313" key="1">
    <source>
        <dbReference type="EMBL" id="KKN21472.1"/>
    </source>
</evidence>